<dbReference type="Pfam" id="PF13671">
    <property type="entry name" value="AAA_33"/>
    <property type="match status" value="1"/>
</dbReference>
<gene>
    <name evidence="1" type="ordered locus">Corgl_0115</name>
</gene>
<name>F2N9Y7_CORGP</name>
<evidence type="ECO:0000313" key="1">
    <source>
        <dbReference type="EMBL" id="AEB06242.1"/>
    </source>
</evidence>
<dbReference type="OrthoDB" id="9810277at2"/>
<dbReference type="Proteomes" id="UP000006851">
    <property type="component" value="Chromosome"/>
</dbReference>
<evidence type="ECO:0000313" key="2">
    <source>
        <dbReference type="Proteomes" id="UP000006851"/>
    </source>
</evidence>
<organism evidence="1 2">
    <name type="scientific">Coriobacterium glomerans (strain ATCC 49209 / DSM 20642 / JCM 10262 / PW2)</name>
    <dbReference type="NCBI Taxonomy" id="700015"/>
    <lineage>
        <taxon>Bacteria</taxon>
        <taxon>Bacillati</taxon>
        <taxon>Actinomycetota</taxon>
        <taxon>Coriobacteriia</taxon>
        <taxon>Coriobacteriales</taxon>
        <taxon>Coriobacteriaceae</taxon>
        <taxon>Coriobacterium</taxon>
    </lineage>
</organism>
<dbReference type="RefSeq" id="WP_013707985.1">
    <property type="nucleotide sequence ID" value="NC_015389.1"/>
</dbReference>
<dbReference type="SUPFAM" id="SSF52540">
    <property type="entry name" value="P-loop containing nucleoside triphosphate hydrolases"/>
    <property type="match status" value="1"/>
</dbReference>
<dbReference type="Gene3D" id="3.40.50.300">
    <property type="entry name" value="P-loop containing nucleotide triphosphate hydrolases"/>
    <property type="match status" value="1"/>
</dbReference>
<accession>F2N9Y7</accession>
<dbReference type="STRING" id="700015.Corgl_0115"/>
<dbReference type="HOGENOM" id="CLU_117056_1_0_11"/>
<dbReference type="eggNOG" id="COG4639">
    <property type="taxonomic scope" value="Bacteria"/>
</dbReference>
<keyword evidence="2" id="KW-1185">Reference proteome</keyword>
<proteinExistence type="predicted"/>
<evidence type="ECO:0008006" key="3">
    <source>
        <dbReference type="Google" id="ProtNLM"/>
    </source>
</evidence>
<protein>
    <recommendedName>
        <fullName evidence="3">Kinase</fullName>
    </recommendedName>
</protein>
<dbReference type="AlphaFoldDB" id="F2N9Y7"/>
<dbReference type="InterPro" id="IPR027417">
    <property type="entry name" value="P-loop_NTPase"/>
</dbReference>
<dbReference type="EMBL" id="CP002628">
    <property type="protein sequence ID" value="AEB06242.1"/>
    <property type="molecule type" value="Genomic_DNA"/>
</dbReference>
<reference evidence="2" key="1">
    <citation type="journal article" date="2013" name="Stand. Genomic Sci.">
        <title>Complete genome sequence of Coriobacterium glomerans type strain (PW2(T)) from the midgut of Pyrrhocoris apterus L. (red soldier bug).</title>
        <authorList>
            <person name="Stackebrandt E."/>
            <person name="Zeytun A."/>
            <person name="Lapidus A."/>
            <person name="Nolan M."/>
            <person name="Lucas S."/>
            <person name="Hammon N."/>
            <person name="Deshpande S."/>
            <person name="Cheng J.F."/>
            <person name="Tapia R."/>
            <person name="Goodwin L.A."/>
            <person name="Pitluck S."/>
            <person name="Liolios K."/>
            <person name="Pagani I."/>
            <person name="Ivanova N."/>
            <person name="Mavromatis K."/>
            <person name="Mikhailova N."/>
            <person name="Huntemann M."/>
            <person name="Pati A."/>
            <person name="Chen A."/>
            <person name="Palaniappan K."/>
            <person name="Chang Y.J."/>
            <person name="Land M."/>
            <person name="Hauser L."/>
            <person name="Rohde M."/>
            <person name="Pukall R."/>
            <person name="Goker M."/>
            <person name="Detter J.C."/>
            <person name="Woyke T."/>
            <person name="Bristow J."/>
            <person name="Eisen J.A."/>
            <person name="Markowitz V."/>
            <person name="Hugenholtz P."/>
            <person name="Kyrpides N.C."/>
            <person name="Klenk H.P."/>
        </authorList>
    </citation>
    <scope>NUCLEOTIDE SEQUENCE</scope>
    <source>
        <strain evidence="2">ATCC 49209 / DSM 20642 / JCM 10262 / PW2</strain>
    </source>
</reference>
<dbReference type="KEGG" id="cgo:Corgl_0115"/>
<sequence length="204" mass="23062">MSSALILLAGYPATGKSYLLSKLVERHPHTFSAIAPDDIKEEVWDACGFDGAEQKAALEFRVWQLYFSRLDELLSHEGKVISDYPFSDKQKGRLVKTCARHGCRVLTVRLVGDPHVIYARSRKRDLSGSRHLGHLVTRYHAGDVLSDRTQADDLVDLETFLDRCASKGYDRFKLGRLIEIDATYVDRIDYPALLCDIDSFLEGI</sequence>